<dbReference type="InterPro" id="IPR023430">
    <property type="entry name" value="Pept_HybD-like_dom_sf"/>
</dbReference>
<name>A0A840Q1A6_9PSEU</name>
<evidence type="ECO:0000256" key="1">
    <source>
        <dbReference type="ARBA" id="ARBA00006814"/>
    </source>
</evidence>
<dbReference type="AlphaFoldDB" id="A0A840Q1A6"/>
<organism evidence="5 6">
    <name type="scientific">Saccharopolyspora phatthalungensis</name>
    <dbReference type="NCBI Taxonomy" id="664693"/>
    <lineage>
        <taxon>Bacteria</taxon>
        <taxon>Bacillati</taxon>
        <taxon>Actinomycetota</taxon>
        <taxon>Actinomycetes</taxon>
        <taxon>Pseudonocardiales</taxon>
        <taxon>Pseudonocardiaceae</taxon>
        <taxon>Saccharopolyspora</taxon>
    </lineage>
</organism>
<reference evidence="5 6" key="1">
    <citation type="submission" date="2020-08" db="EMBL/GenBank/DDBJ databases">
        <title>Sequencing the genomes of 1000 actinobacteria strains.</title>
        <authorList>
            <person name="Klenk H.-P."/>
        </authorList>
    </citation>
    <scope>NUCLEOTIDE SEQUENCE [LARGE SCALE GENOMIC DNA]</scope>
    <source>
        <strain evidence="5 6">DSM 45584</strain>
    </source>
</reference>
<dbReference type="Pfam" id="PF01750">
    <property type="entry name" value="HycI"/>
    <property type="match status" value="1"/>
</dbReference>
<dbReference type="Proteomes" id="UP000584374">
    <property type="component" value="Unassembled WGS sequence"/>
</dbReference>
<dbReference type="CDD" id="cd06068">
    <property type="entry name" value="H2MP_like-1"/>
    <property type="match status" value="1"/>
</dbReference>
<comment type="similarity">
    <text evidence="1">Belongs to the peptidase A31 family.</text>
</comment>
<keyword evidence="3" id="KW-0064">Aspartyl protease</keyword>
<evidence type="ECO:0000256" key="2">
    <source>
        <dbReference type="ARBA" id="ARBA00022670"/>
    </source>
</evidence>
<dbReference type="SUPFAM" id="SSF53163">
    <property type="entry name" value="HybD-like"/>
    <property type="match status" value="1"/>
</dbReference>
<dbReference type="PANTHER" id="PTHR30302">
    <property type="entry name" value="HYDROGENASE 1 MATURATION PROTEASE"/>
    <property type="match status" value="1"/>
</dbReference>
<dbReference type="GO" id="GO:0008047">
    <property type="term" value="F:enzyme activator activity"/>
    <property type="evidence" value="ECO:0007669"/>
    <property type="project" value="InterPro"/>
</dbReference>
<keyword evidence="6" id="KW-1185">Reference proteome</keyword>
<dbReference type="NCBIfam" id="TIGR00072">
    <property type="entry name" value="hydrog_prot"/>
    <property type="match status" value="1"/>
</dbReference>
<dbReference type="EMBL" id="JACHIW010000001">
    <property type="protein sequence ID" value="MBB5152578.1"/>
    <property type="molecule type" value="Genomic_DNA"/>
</dbReference>
<dbReference type="PANTHER" id="PTHR30302:SF1">
    <property type="entry name" value="HYDROGENASE 2 MATURATION PROTEASE"/>
    <property type="match status" value="1"/>
</dbReference>
<dbReference type="Gene3D" id="3.40.50.1450">
    <property type="entry name" value="HybD-like"/>
    <property type="match status" value="1"/>
</dbReference>
<accession>A0A840Q1A6</accession>
<sequence>MRARVLIAGIGNVFLGDDGFGVEVARRLADVELPPWAQVADYGISGVHLAFDLLGGYDTTILVDATPRGEEPGTISVLELRDGDRIGTTGAAFDGHGMQPDAVLALLDTLGGDAGRVLIVGCEPADLGHRIGLSDPVRRAVDPAVRKVIDLLDAEKRRFEQQPLRQEV</sequence>
<dbReference type="RefSeq" id="WP_184722106.1">
    <property type="nucleotide sequence ID" value="NZ_JACHIW010000001.1"/>
</dbReference>
<evidence type="ECO:0000256" key="4">
    <source>
        <dbReference type="ARBA" id="ARBA00022801"/>
    </source>
</evidence>
<proteinExistence type="inferred from homology"/>
<evidence type="ECO:0000313" key="5">
    <source>
        <dbReference type="EMBL" id="MBB5152578.1"/>
    </source>
</evidence>
<evidence type="ECO:0000313" key="6">
    <source>
        <dbReference type="Proteomes" id="UP000584374"/>
    </source>
</evidence>
<dbReference type="GO" id="GO:0016485">
    <property type="term" value="P:protein processing"/>
    <property type="evidence" value="ECO:0007669"/>
    <property type="project" value="TreeGrafter"/>
</dbReference>
<dbReference type="InterPro" id="IPR000671">
    <property type="entry name" value="Peptidase_A31"/>
</dbReference>
<protein>
    <submittedName>
        <fullName evidence="5">Hydrogenase maturation protease</fullName>
        <ecNumber evidence="5">3.4.23.-</ecNumber>
    </submittedName>
</protein>
<dbReference type="EC" id="3.4.23.-" evidence="5"/>
<gene>
    <name evidence="5" type="ORF">BJ970_000112</name>
</gene>
<keyword evidence="2 5" id="KW-0645">Protease</keyword>
<keyword evidence="4 5" id="KW-0378">Hydrolase</keyword>
<dbReference type="GO" id="GO:0004190">
    <property type="term" value="F:aspartic-type endopeptidase activity"/>
    <property type="evidence" value="ECO:0007669"/>
    <property type="project" value="UniProtKB-KW"/>
</dbReference>
<evidence type="ECO:0000256" key="3">
    <source>
        <dbReference type="ARBA" id="ARBA00022750"/>
    </source>
</evidence>
<dbReference type="PRINTS" id="PR00446">
    <property type="entry name" value="HYDRGNUPTAKE"/>
</dbReference>
<comment type="caution">
    <text evidence="5">The sequence shown here is derived from an EMBL/GenBank/DDBJ whole genome shotgun (WGS) entry which is preliminary data.</text>
</comment>